<dbReference type="InterPro" id="IPR001298">
    <property type="entry name" value="Filamin/ABP280_rpt"/>
</dbReference>
<dbReference type="SUPFAM" id="SSF47576">
    <property type="entry name" value="Calponin-homology domain, CH-domain"/>
    <property type="match status" value="2"/>
</dbReference>
<dbReference type="EMBL" id="JBJQND010000016">
    <property type="protein sequence ID" value="KAL3848275.1"/>
    <property type="molecule type" value="Genomic_DNA"/>
</dbReference>
<reference evidence="6 7" key="1">
    <citation type="submission" date="2024-11" db="EMBL/GenBank/DDBJ databases">
        <title>Chromosome-level genome assembly of the freshwater bivalve Anodonta woodiana.</title>
        <authorList>
            <person name="Chen X."/>
        </authorList>
    </citation>
    <scope>NUCLEOTIDE SEQUENCE [LARGE SCALE GENOMIC DNA]</scope>
    <source>
        <strain evidence="6">MN2024</strain>
        <tissue evidence="6">Gills</tissue>
    </source>
</reference>
<feature type="repeat" description="Filamin" evidence="4">
    <location>
        <begin position="384"/>
        <end position="449"/>
    </location>
</feature>
<dbReference type="InterPro" id="IPR013783">
    <property type="entry name" value="Ig-like_fold"/>
</dbReference>
<evidence type="ECO:0000256" key="4">
    <source>
        <dbReference type="PROSITE-ProRule" id="PRU00087"/>
    </source>
</evidence>
<feature type="repeat" description="Filamin" evidence="4">
    <location>
        <begin position="827"/>
        <end position="920"/>
    </location>
</feature>
<dbReference type="InterPro" id="IPR044801">
    <property type="entry name" value="Filamin"/>
</dbReference>
<dbReference type="PROSITE" id="PS50021">
    <property type="entry name" value="CH"/>
    <property type="match status" value="2"/>
</dbReference>
<feature type="domain" description="Calponin-homology (CH)" evidence="5">
    <location>
        <begin position="14"/>
        <end position="119"/>
    </location>
</feature>
<sequence>MEQGGGNEIDQWIWIQEKTFTNWVNEQLNVSGRSIKSISTDLCDGVNLVALVEALQFRKIGKVYPKPSGKIQMLQNVALAFKALADDNIKLVNIGNEDVVNGNAKLTLGLIWSLVQRYQISSRKDNRLPKKLMISWFRTVLPDLDITNFTNDWNDGIALQAENCRTAMNLFKEHFNIPIVVHPKDFANDKLDELSAMTYLSYLVKAGSPGYYDTLNWVCKQLRNTNITNLTTDWNDGYYLCAIVHSLGGEGTGYPNIDRSRKVENCQKGMDTGKMLGVDPLLSASEMADPNVDHLTMMAYISKFRAVLPRKNKNEKIEIISDFDKVKVGKEFEIRIEREDNYVDIKLIGMEVQDKMGKHKCAISWVERVGKAIFVPKMTGEHKVDLSEAGKGELLIETTSPSGRLQYPLGEQQGFKYVAQIQPDEVGNWQVRIILDNGEIEGSPTHFRVYDPRKVTFSGPKLGFAGEKSIFKANTSMAGEGELTVIATHNDRSIPVSIEQSEENSNTCEISFVPEEGGISTVQAFFNGDEVPGSPKSMPVTDPGLIKVSGEGIVGGTKGEELKFTVYAEDVGGAIDVDVLVEGKPINVMKYIIAPDRYEYRYRAVSAGTYLVHVKWNGKEINESPFRPKITDRSRIIPLDDLTNRKDENGYLVLYCEKETVLRYDISQAGPGNFTAEVLSPHGRIPVDTRRNKDEIVHVGFTARHEGNHYIHLFWSDVPLDMSPILAYCPGPMLPVDYTKVVVTGQGCETARAMVIAEFMIDGKKAGPGIPRVQMYGVKANVDIEMRALKYDRYICKYKAPAPGAYVLYVFWSDEMVPGSPFKVSVLPKGRSNKVLVTGSGLKGGYVGQELCVNIDSREAGNGEVSADFIGKRDTPRCDKIDHKNGIVSLRLYPTEAHAHTLFIKYDGEDVPGSPFKISVGEPPDPRKVRCYGPGIEDGVIQTYESRFIVETFGAGAGQLAVRIRGPKGAFAVDMQRDSQTDRVIVCRYDPLEAGKYIIGVKWSGVHVPGSPFQVNIFETREELYRHWKMEKGINISAREQSEFLWKDEI</sequence>
<evidence type="ECO:0000256" key="2">
    <source>
        <dbReference type="ARBA" id="ARBA00022737"/>
    </source>
</evidence>
<dbReference type="Gene3D" id="2.60.40.10">
    <property type="entry name" value="Immunoglobulins"/>
    <property type="match status" value="7"/>
</dbReference>
<dbReference type="Proteomes" id="UP001634394">
    <property type="component" value="Unassembled WGS sequence"/>
</dbReference>
<dbReference type="InterPro" id="IPR001715">
    <property type="entry name" value="CH_dom"/>
</dbReference>
<dbReference type="InterPro" id="IPR001589">
    <property type="entry name" value="Actinin_actin-bd_CS"/>
</dbReference>
<feature type="repeat" description="Filamin" evidence="4">
    <location>
        <begin position="658"/>
        <end position="729"/>
    </location>
</feature>
<dbReference type="InterPro" id="IPR014756">
    <property type="entry name" value="Ig_E-set"/>
</dbReference>
<dbReference type="GO" id="GO:0003779">
    <property type="term" value="F:actin binding"/>
    <property type="evidence" value="ECO:0007669"/>
    <property type="project" value="UniProtKB-KW"/>
</dbReference>
<dbReference type="SUPFAM" id="SSF81296">
    <property type="entry name" value="E set domains"/>
    <property type="match status" value="7"/>
</dbReference>
<dbReference type="Gene3D" id="1.10.418.10">
    <property type="entry name" value="Calponin-like domain"/>
    <property type="match status" value="4"/>
</dbReference>
<accession>A0ABD3UIX9</accession>
<evidence type="ECO:0000313" key="6">
    <source>
        <dbReference type="EMBL" id="KAL3848275.1"/>
    </source>
</evidence>
<dbReference type="PANTHER" id="PTHR38537">
    <property type="entry name" value="JITTERBUG, ISOFORM N"/>
    <property type="match status" value="1"/>
</dbReference>
<feature type="repeat" description="Filamin" evidence="4">
    <location>
        <begin position="733"/>
        <end position="826"/>
    </location>
</feature>
<gene>
    <name evidence="6" type="ORF">ACJMK2_019143</name>
</gene>
<feature type="repeat" description="Filamin" evidence="4">
    <location>
        <begin position="921"/>
        <end position="1017"/>
    </location>
</feature>
<evidence type="ECO:0000313" key="7">
    <source>
        <dbReference type="Proteomes" id="UP001634394"/>
    </source>
</evidence>
<dbReference type="AlphaFoldDB" id="A0ABD3UIX9"/>
<keyword evidence="7" id="KW-1185">Reference proteome</keyword>
<dbReference type="Pfam" id="PF00307">
    <property type="entry name" value="CH"/>
    <property type="match status" value="2"/>
</dbReference>
<feature type="repeat" description="Filamin" evidence="4">
    <location>
        <begin position="447"/>
        <end position="540"/>
    </location>
</feature>
<dbReference type="CDD" id="cd21185">
    <property type="entry name" value="CH_jitterbug-like_rpt3"/>
    <property type="match status" value="1"/>
</dbReference>
<evidence type="ECO:0000256" key="3">
    <source>
        <dbReference type="ARBA" id="ARBA00023203"/>
    </source>
</evidence>
<proteinExistence type="inferred from homology"/>
<keyword evidence="3" id="KW-0009">Actin-binding</keyword>
<dbReference type="CDD" id="cd21227">
    <property type="entry name" value="CH_jitterbug-like_rpt1"/>
    <property type="match status" value="1"/>
</dbReference>
<dbReference type="PANTHER" id="PTHR38537:SF16">
    <property type="entry name" value="CALPONIN-HOMOLOGY (CH) DOMAIN-CONTAINING PROTEIN"/>
    <property type="match status" value="1"/>
</dbReference>
<name>A0ABD3UIX9_SINWO</name>
<dbReference type="Pfam" id="PF00630">
    <property type="entry name" value="Filamin"/>
    <property type="match status" value="5"/>
</dbReference>
<protein>
    <recommendedName>
        <fullName evidence="5">Calponin-homology (CH) domain-containing protein</fullName>
    </recommendedName>
</protein>
<dbReference type="PROSITE" id="PS00019">
    <property type="entry name" value="ACTININ_1"/>
    <property type="match status" value="1"/>
</dbReference>
<dbReference type="PROSITE" id="PS50194">
    <property type="entry name" value="FILAMIN_REPEAT"/>
    <property type="match status" value="7"/>
</dbReference>
<keyword evidence="2" id="KW-0677">Repeat</keyword>
<feature type="repeat" description="Filamin" evidence="4">
    <location>
        <begin position="538"/>
        <end position="630"/>
    </location>
</feature>
<dbReference type="InterPro" id="IPR036872">
    <property type="entry name" value="CH_dom_sf"/>
</dbReference>
<comment type="caution">
    <text evidence="6">The sequence shown here is derived from an EMBL/GenBank/DDBJ whole genome shotgun (WGS) entry which is preliminary data.</text>
</comment>
<comment type="similarity">
    <text evidence="1">Belongs to the filamin family.</text>
</comment>
<organism evidence="6 7">
    <name type="scientific">Sinanodonta woodiana</name>
    <name type="common">Chinese pond mussel</name>
    <name type="synonym">Anodonta woodiana</name>
    <dbReference type="NCBI Taxonomy" id="1069815"/>
    <lineage>
        <taxon>Eukaryota</taxon>
        <taxon>Metazoa</taxon>
        <taxon>Spiralia</taxon>
        <taxon>Lophotrochozoa</taxon>
        <taxon>Mollusca</taxon>
        <taxon>Bivalvia</taxon>
        <taxon>Autobranchia</taxon>
        <taxon>Heteroconchia</taxon>
        <taxon>Palaeoheterodonta</taxon>
        <taxon>Unionida</taxon>
        <taxon>Unionoidea</taxon>
        <taxon>Unionidae</taxon>
        <taxon>Unioninae</taxon>
        <taxon>Sinanodonta</taxon>
    </lineage>
</organism>
<dbReference type="FunFam" id="2.60.40.10:FF:001145">
    <property type="entry name" value="Jitterbug, isoform I"/>
    <property type="match status" value="1"/>
</dbReference>
<dbReference type="SMART" id="SM00033">
    <property type="entry name" value="CH"/>
    <property type="match status" value="3"/>
</dbReference>
<evidence type="ECO:0000259" key="5">
    <source>
        <dbReference type="PROSITE" id="PS50021"/>
    </source>
</evidence>
<feature type="domain" description="Calponin-homology (CH)" evidence="5">
    <location>
        <begin position="208"/>
        <end position="309"/>
    </location>
</feature>
<dbReference type="InterPro" id="IPR017868">
    <property type="entry name" value="Filamin/ABP280_repeat-like"/>
</dbReference>
<evidence type="ECO:0000256" key="1">
    <source>
        <dbReference type="ARBA" id="ARBA00009238"/>
    </source>
</evidence>
<dbReference type="SMART" id="SM00557">
    <property type="entry name" value="IG_FLMN"/>
    <property type="match status" value="6"/>
</dbReference>